<proteinExistence type="predicted"/>
<sequence>MPELVGLNDVTDCAPPRVTIRDSTPGTFNPFSSPTTDAEYRRSKNNFHDLTNCVEPGFELTPSSTSPIGYWGRFKGSNTELVRWTTKSVLKPPQFFDDLGYPCDVCSASADCLI</sequence>
<reference evidence="1 2" key="2">
    <citation type="submission" date="2018-11" db="EMBL/GenBank/DDBJ databases">
        <authorList>
            <consortium name="Pathogen Informatics"/>
        </authorList>
    </citation>
    <scope>NUCLEOTIDE SEQUENCE [LARGE SCALE GENOMIC DNA]</scope>
    <source>
        <strain evidence="1 2">NST_G2</strain>
    </source>
</reference>
<accession>A0A183SSL9</accession>
<gene>
    <name evidence="1" type="ORF">SSLN_LOCUS7217</name>
</gene>
<keyword evidence="2" id="KW-1185">Reference proteome</keyword>
<dbReference type="EMBL" id="UYSU01034041">
    <property type="protein sequence ID" value="VDL93602.1"/>
    <property type="molecule type" value="Genomic_DNA"/>
</dbReference>
<dbReference type="OrthoDB" id="6302691at2759"/>
<protein>
    <submittedName>
        <fullName evidence="1 3">Uncharacterized protein</fullName>
    </submittedName>
</protein>
<dbReference type="WBParaSite" id="SSLN_0000746601-mRNA-1">
    <property type="protein sequence ID" value="SSLN_0000746601-mRNA-1"/>
    <property type="gene ID" value="SSLN_0000746601"/>
</dbReference>
<organism evidence="3">
    <name type="scientific">Schistocephalus solidus</name>
    <name type="common">Tapeworm</name>
    <dbReference type="NCBI Taxonomy" id="70667"/>
    <lineage>
        <taxon>Eukaryota</taxon>
        <taxon>Metazoa</taxon>
        <taxon>Spiralia</taxon>
        <taxon>Lophotrochozoa</taxon>
        <taxon>Platyhelminthes</taxon>
        <taxon>Cestoda</taxon>
        <taxon>Eucestoda</taxon>
        <taxon>Diphyllobothriidea</taxon>
        <taxon>Diphyllobothriidae</taxon>
        <taxon>Schistocephalus</taxon>
    </lineage>
</organism>
<evidence type="ECO:0000313" key="3">
    <source>
        <dbReference type="WBParaSite" id="SSLN_0000746601-mRNA-1"/>
    </source>
</evidence>
<reference evidence="3" key="1">
    <citation type="submission" date="2016-06" db="UniProtKB">
        <authorList>
            <consortium name="WormBaseParasite"/>
        </authorList>
    </citation>
    <scope>IDENTIFICATION</scope>
</reference>
<evidence type="ECO:0000313" key="2">
    <source>
        <dbReference type="Proteomes" id="UP000275846"/>
    </source>
</evidence>
<evidence type="ECO:0000313" key="1">
    <source>
        <dbReference type="EMBL" id="VDL93602.1"/>
    </source>
</evidence>
<dbReference type="Proteomes" id="UP000275846">
    <property type="component" value="Unassembled WGS sequence"/>
</dbReference>
<name>A0A183SSL9_SCHSO</name>
<dbReference type="AlphaFoldDB" id="A0A183SSL9"/>